<keyword evidence="9" id="KW-1185">Reference proteome</keyword>
<dbReference type="Pfam" id="PF07669">
    <property type="entry name" value="Eco57I"/>
    <property type="match status" value="1"/>
</dbReference>
<evidence type="ECO:0000313" key="8">
    <source>
        <dbReference type="EMBL" id="MBC5591767.1"/>
    </source>
</evidence>
<dbReference type="PRINTS" id="PR00507">
    <property type="entry name" value="N12N6MTFRASE"/>
</dbReference>
<dbReference type="PANTHER" id="PTHR33841:SF1">
    <property type="entry name" value="DNA METHYLTRANSFERASE A"/>
    <property type="match status" value="1"/>
</dbReference>
<gene>
    <name evidence="8" type="primary">pglX</name>
    <name evidence="8" type="ORF">H8S53_11035</name>
</gene>
<evidence type="ECO:0000256" key="5">
    <source>
        <dbReference type="ARBA" id="ARBA00047942"/>
    </source>
</evidence>
<reference evidence="8 9" key="1">
    <citation type="submission" date="2020-08" db="EMBL/GenBank/DDBJ databases">
        <title>Genome public.</title>
        <authorList>
            <person name="Liu C."/>
            <person name="Sun Q."/>
        </authorList>
    </citation>
    <scope>NUCLEOTIDE SEQUENCE [LARGE SCALE GENOMIC DNA]</scope>
    <source>
        <strain evidence="8 9">NSJ-21</strain>
    </source>
</reference>
<dbReference type="PROSITE" id="PS00092">
    <property type="entry name" value="N6_MTASE"/>
    <property type="match status" value="1"/>
</dbReference>
<keyword evidence="2" id="KW-0489">Methyltransferase</keyword>
<dbReference type="EMBL" id="JACOOG010000001">
    <property type="protein sequence ID" value="MBC5591767.1"/>
    <property type="molecule type" value="Genomic_DNA"/>
</dbReference>
<organism evidence="8 9">
    <name type="scientific">Bacteroides parvus</name>
    <dbReference type="NCBI Taxonomy" id="2763025"/>
    <lineage>
        <taxon>Bacteria</taxon>
        <taxon>Pseudomonadati</taxon>
        <taxon>Bacteroidota</taxon>
        <taxon>Bacteroidia</taxon>
        <taxon>Bacteroidales</taxon>
        <taxon>Bacteroidaceae</taxon>
        <taxon>Bacteroides</taxon>
    </lineage>
</organism>
<dbReference type="InterPro" id="IPR002052">
    <property type="entry name" value="DNA_methylase_N6_adenine_CS"/>
</dbReference>
<evidence type="ECO:0000256" key="3">
    <source>
        <dbReference type="ARBA" id="ARBA00022679"/>
    </source>
</evidence>
<dbReference type="NCBIfam" id="NF033452">
    <property type="entry name" value="BREX_1_MTaseX"/>
    <property type="match status" value="1"/>
</dbReference>
<dbReference type="InterPro" id="IPR011639">
    <property type="entry name" value="MethylTrfase_TaqI-like_dom"/>
</dbReference>
<evidence type="ECO:0000256" key="6">
    <source>
        <dbReference type="SAM" id="MobiDB-lite"/>
    </source>
</evidence>
<accession>A0ABR7C2E9</accession>
<dbReference type="Gene3D" id="3.40.50.150">
    <property type="entry name" value="Vaccinia Virus protein VP39"/>
    <property type="match status" value="2"/>
</dbReference>
<comment type="caution">
    <text evidence="8">The sequence shown here is derived from an EMBL/GenBank/DDBJ whole genome shotgun (WGS) entry which is preliminary data.</text>
</comment>
<feature type="domain" description="Type II methyltransferase M.TaqI-like" evidence="7">
    <location>
        <begin position="359"/>
        <end position="623"/>
    </location>
</feature>
<dbReference type="RefSeq" id="WP_186905778.1">
    <property type="nucleotide sequence ID" value="NZ_JACOOG010000001.1"/>
</dbReference>
<dbReference type="SUPFAM" id="SSF53335">
    <property type="entry name" value="S-adenosyl-L-methionine-dependent methyltransferases"/>
    <property type="match status" value="1"/>
</dbReference>
<sequence>MISTSGRKILMQFVSDVKTLLTNNIISSLQQHYGIWADGRVIPVSQLTTSNADIIYRARMLRGRLQYIKNSLPADSTDIDKKAVQQLTAEQAFTILNRFCAVRMCEERELIMPSIGDGYDSDGFVSYDMVTGQGSVGSRYERYCWYIQSLYDELSIELPSVFDRYSPYGLMWPDETTLTKLFDLINNENLTAFYDDQTGETVDFWREDETLGWIFQYYNSLEERRKMRDESNRPRNSREMAVRNQFFTPDYVVRFLTDNSLGRIWYEMTDGKTSITDLCQYMIHRPDEVLTPRFIKEPTELSMLDPACGSMHFGLYTFDVMEAIYMDAWDNQPELLSQYRYTETRESFARLVPKLILENNIYGVEIDPRALQIAALSLWLRAQQSWSNLGIPREERPVIERSHLVLAEPMPGNKRMLKLLTEQLDKPMQRLLIKIWDKMKYAGEAGLLIKMEQEIQAEIEDLRKNWSEVNKYVDASLFDSEERIKEIGAVNRKLHVLNNKKEAKEAFFATVVEKLQEALHTVSSHLSEEEGYENTLFANDAVRGFAFIELCQKRYDVILMNPPFGEGSESTIDYLDTHYSCWCKNLVCAFFDRMQELLINDGLVGAIFDRTVLIKSSYEPFRKKNICGYISACADTGWNVLDASVETSTLVLSKTPSESREGVFFDVLDDEPACKAEMIKQSIDTLICGKNNGNTFICNSAEFATLPNSINGYYFDNKILEAFERKSIENRGFYAMQGIGFVSSSHFRIFYELRNQVNYKHMYNGNSYSLFYTTYCDMTNWENDGVYVKAHKSYRSSNLGSQFIPGVCYGERGDILDMHFLKSNMFFTKEGLSIVNLKWNEALVLNSMFNSIYGQYFLNLYSGQHKWTGYTNLLPMPDYANRQSDIERIITEIIDIKRWWFSLDETNLEYHGLIAQVMHGHHLGESLDQLQEKLTADYTRYQELVKENDDLWMDLAEIEADSNFRATLNAYKSRRPYEELLSIDGASNGNVINKQVMAQEIVMELVGMAFGRWNIRYAAQPETIPPFGNVFDALPFMPVVSFQSEEAQLYPLTLPTDGILIGDDQHPDSLVKRVQEVMHSLWKNDADEMESELCQLIGVDSLQTYLESPNGFFDYHFKRYTKSRRKAPIYWPVSSPEGEITLWVYYPQLSSQTLPHLLLLLSKEHTAAQSDLTAAQLANDKKREAALLNLMGDIRTLEAELQQLNDLPYKPNHDDGVPVTAAPLRNVFHHNAWKKECLSNWENLQKGEYDWSHLAYALYPARIRNKAKKDWCMALTHDLEELCENKPKEKKPRKKRSEGPTMQLFDL</sequence>
<evidence type="ECO:0000313" key="9">
    <source>
        <dbReference type="Proteomes" id="UP000600230"/>
    </source>
</evidence>
<feature type="region of interest" description="Disordered" evidence="6">
    <location>
        <begin position="1286"/>
        <end position="1307"/>
    </location>
</feature>
<keyword evidence="3" id="KW-0808">Transferase</keyword>
<keyword evidence="4" id="KW-0949">S-adenosyl-L-methionine</keyword>
<dbReference type="Proteomes" id="UP000600230">
    <property type="component" value="Unassembled WGS sequence"/>
</dbReference>
<dbReference type="InterPro" id="IPR047939">
    <property type="entry name" value="BREX_1_PglX"/>
</dbReference>
<dbReference type="EC" id="2.1.1.72" evidence="1"/>
<evidence type="ECO:0000256" key="2">
    <source>
        <dbReference type="ARBA" id="ARBA00022603"/>
    </source>
</evidence>
<dbReference type="InterPro" id="IPR050953">
    <property type="entry name" value="N4_N6_ade-DNA_methylase"/>
</dbReference>
<evidence type="ECO:0000259" key="7">
    <source>
        <dbReference type="Pfam" id="PF07669"/>
    </source>
</evidence>
<name>A0ABR7C2E9_9BACE</name>
<evidence type="ECO:0000256" key="1">
    <source>
        <dbReference type="ARBA" id="ARBA00011900"/>
    </source>
</evidence>
<evidence type="ECO:0000256" key="4">
    <source>
        <dbReference type="ARBA" id="ARBA00022691"/>
    </source>
</evidence>
<comment type="catalytic activity">
    <reaction evidence="5">
        <text>a 2'-deoxyadenosine in DNA + S-adenosyl-L-methionine = an N(6)-methyl-2'-deoxyadenosine in DNA + S-adenosyl-L-homocysteine + H(+)</text>
        <dbReference type="Rhea" id="RHEA:15197"/>
        <dbReference type="Rhea" id="RHEA-COMP:12418"/>
        <dbReference type="Rhea" id="RHEA-COMP:12419"/>
        <dbReference type="ChEBI" id="CHEBI:15378"/>
        <dbReference type="ChEBI" id="CHEBI:57856"/>
        <dbReference type="ChEBI" id="CHEBI:59789"/>
        <dbReference type="ChEBI" id="CHEBI:90615"/>
        <dbReference type="ChEBI" id="CHEBI:90616"/>
        <dbReference type="EC" id="2.1.1.72"/>
    </reaction>
</comment>
<dbReference type="PANTHER" id="PTHR33841">
    <property type="entry name" value="DNA METHYLTRANSFERASE YEEA-RELATED"/>
    <property type="match status" value="1"/>
</dbReference>
<proteinExistence type="predicted"/>
<dbReference type="InterPro" id="IPR029063">
    <property type="entry name" value="SAM-dependent_MTases_sf"/>
</dbReference>
<protein>
    <recommendedName>
        <fullName evidence="1">site-specific DNA-methyltransferase (adenine-specific)</fullName>
        <ecNumber evidence="1">2.1.1.72</ecNumber>
    </recommendedName>
</protein>